<proteinExistence type="predicted"/>
<protein>
    <submittedName>
        <fullName evidence="2">Uncharacterized protein</fullName>
    </submittedName>
</protein>
<evidence type="ECO:0000313" key="2">
    <source>
        <dbReference type="EMBL" id="QHT78112.1"/>
    </source>
</evidence>
<name>A0A6C0HBW7_9ZZZZ</name>
<keyword evidence="1" id="KW-0812">Transmembrane</keyword>
<reference evidence="2" key="1">
    <citation type="journal article" date="2020" name="Nature">
        <title>Giant virus diversity and host interactions through global metagenomics.</title>
        <authorList>
            <person name="Schulz F."/>
            <person name="Roux S."/>
            <person name="Paez-Espino D."/>
            <person name="Jungbluth S."/>
            <person name="Walsh D.A."/>
            <person name="Denef V.J."/>
            <person name="McMahon K.D."/>
            <person name="Konstantinidis K.T."/>
            <person name="Eloe-Fadrosh E.A."/>
            <person name="Kyrpides N.C."/>
            <person name="Woyke T."/>
        </authorList>
    </citation>
    <scope>NUCLEOTIDE SEQUENCE</scope>
    <source>
        <strain evidence="2">GVMAG-M-3300023179-91</strain>
    </source>
</reference>
<accession>A0A6C0HBW7</accession>
<organism evidence="2">
    <name type="scientific">viral metagenome</name>
    <dbReference type="NCBI Taxonomy" id="1070528"/>
    <lineage>
        <taxon>unclassified sequences</taxon>
        <taxon>metagenomes</taxon>
        <taxon>organismal metagenomes</taxon>
    </lineage>
</organism>
<dbReference type="AlphaFoldDB" id="A0A6C0HBW7"/>
<dbReference type="EMBL" id="MN739929">
    <property type="protein sequence ID" value="QHT78112.1"/>
    <property type="molecule type" value="Genomic_DNA"/>
</dbReference>
<feature type="transmembrane region" description="Helical" evidence="1">
    <location>
        <begin position="96"/>
        <end position="114"/>
    </location>
</feature>
<keyword evidence="1" id="KW-1133">Transmembrane helix</keyword>
<evidence type="ECO:0000256" key="1">
    <source>
        <dbReference type="SAM" id="Phobius"/>
    </source>
</evidence>
<keyword evidence="1" id="KW-0472">Membrane</keyword>
<sequence length="118" mass="13662">MKFLPYFIFAAIIPSNCFALIQNQNKPICANCKFFISNKNKCRKFGEMDLVTGEYTYSNAITIRNNKDKCGENAIEFEKDDFKVIKNSYYFLTENWALFTLFSLYSVLLLATITNSKS</sequence>